<organism evidence="1 2">
    <name type="scientific">Cenococcum geophilum 1.58</name>
    <dbReference type="NCBI Taxonomy" id="794803"/>
    <lineage>
        <taxon>Eukaryota</taxon>
        <taxon>Fungi</taxon>
        <taxon>Dikarya</taxon>
        <taxon>Ascomycota</taxon>
        <taxon>Pezizomycotina</taxon>
        <taxon>Dothideomycetes</taxon>
        <taxon>Pleosporomycetidae</taxon>
        <taxon>Gloniales</taxon>
        <taxon>Gloniaceae</taxon>
        <taxon>Cenococcum</taxon>
    </lineage>
</organism>
<gene>
    <name evidence="1" type="ORF">K441DRAFT_593676</name>
</gene>
<evidence type="ECO:0000313" key="1">
    <source>
        <dbReference type="EMBL" id="OCK87555.1"/>
    </source>
</evidence>
<evidence type="ECO:0000313" key="2">
    <source>
        <dbReference type="Proteomes" id="UP000250078"/>
    </source>
</evidence>
<sequence length="112" mass="12811">EILKQKEILIVSIATKVVKYLEVFPTTQCTSCQKFGHIGDRYSTRAYRFCAAVYLFKDYFYSTYIIIGKPYKYTTPLCINCKENYFANSKDCEVLKAAKLVGSTSLKGSIEE</sequence>
<protein>
    <submittedName>
        <fullName evidence="1">Uncharacterized protein</fullName>
    </submittedName>
</protein>
<accession>A0ACC8EPP6</accession>
<name>A0ACC8EPP6_9PEZI</name>
<proteinExistence type="predicted"/>
<dbReference type="Proteomes" id="UP000250078">
    <property type="component" value="Unassembled WGS sequence"/>
</dbReference>
<keyword evidence="2" id="KW-1185">Reference proteome</keyword>
<reference evidence="1 2" key="1">
    <citation type="journal article" date="2016" name="Nat. Commun.">
        <title>Ectomycorrhizal ecology is imprinted in the genome of the dominant symbiotic fungus Cenococcum geophilum.</title>
        <authorList>
            <consortium name="DOE Joint Genome Institute"/>
            <person name="Peter M."/>
            <person name="Kohler A."/>
            <person name="Ohm R.A."/>
            <person name="Kuo A."/>
            <person name="Krutzmann J."/>
            <person name="Morin E."/>
            <person name="Arend M."/>
            <person name="Barry K.W."/>
            <person name="Binder M."/>
            <person name="Choi C."/>
            <person name="Clum A."/>
            <person name="Copeland A."/>
            <person name="Grisel N."/>
            <person name="Haridas S."/>
            <person name="Kipfer T."/>
            <person name="LaButti K."/>
            <person name="Lindquist E."/>
            <person name="Lipzen A."/>
            <person name="Maire R."/>
            <person name="Meier B."/>
            <person name="Mihaltcheva S."/>
            <person name="Molinier V."/>
            <person name="Murat C."/>
            <person name="Poggeler S."/>
            <person name="Quandt C.A."/>
            <person name="Sperisen C."/>
            <person name="Tritt A."/>
            <person name="Tisserant E."/>
            <person name="Crous P.W."/>
            <person name="Henrissat B."/>
            <person name="Nehls U."/>
            <person name="Egli S."/>
            <person name="Spatafora J.W."/>
            <person name="Grigoriev I.V."/>
            <person name="Martin F.M."/>
        </authorList>
    </citation>
    <scope>NUCLEOTIDE SEQUENCE [LARGE SCALE GENOMIC DNA]</scope>
    <source>
        <strain evidence="1 2">1.58</strain>
    </source>
</reference>
<feature type="non-terminal residue" evidence="1">
    <location>
        <position position="1"/>
    </location>
</feature>
<dbReference type="EMBL" id="KV748259">
    <property type="protein sequence ID" value="OCK87555.1"/>
    <property type="molecule type" value="Genomic_DNA"/>
</dbReference>